<accession>A0ABN9DGI3</accession>
<sequence>MISYCPGAPRVVSLPLFQPHALLPISAHQCCLSVPISAAYQCP</sequence>
<name>A0ABN9DGI3_9NEOB</name>
<evidence type="ECO:0000313" key="2">
    <source>
        <dbReference type="Proteomes" id="UP001162483"/>
    </source>
</evidence>
<proteinExistence type="predicted"/>
<dbReference type="EMBL" id="CATNWA010014305">
    <property type="protein sequence ID" value="CAI9570242.1"/>
    <property type="molecule type" value="Genomic_DNA"/>
</dbReference>
<evidence type="ECO:0000313" key="1">
    <source>
        <dbReference type="EMBL" id="CAI9570242.1"/>
    </source>
</evidence>
<comment type="caution">
    <text evidence="1">The sequence shown here is derived from an EMBL/GenBank/DDBJ whole genome shotgun (WGS) entry which is preliminary data.</text>
</comment>
<keyword evidence="2" id="KW-1185">Reference proteome</keyword>
<reference evidence="1" key="1">
    <citation type="submission" date="2023-05" db="EMBL/GenBank/DDBJ databases">
        <authorList>
            <person name="Stuckert A."/>
        </authorList>
    </citation>
    <scope>NUCLEOTIDE SEQUENCE</scope>
</reference>
<feature type="non-terminal residue" evidence="1">
    <location>
        <position position="43"/>
    </location>
</feature>
<dbReference type="Proteomes" id="UP001162483">
    <property type="component" value="Unassembled WGS sequence"/>
</dbReference>
<organism evidence="1 2">
    <name type="scientific">Staurois parvus</name>
    <dbReference type="NCBI Taxonomy" id="386267"/>
    <lineage>
        <taxon>Eukaryota</taxon>
        <taxon>Metazoa</taxon>
        <taxon>Chordata</taxon>
        <taxon>Craniata</taxon>
        <taxon>Vertebrata</taxon>
        <taxon>Euteleostomi</taxon>
        <taxon>Amphibia</taxon>
        <taxon>Batrachia</taxon>
        <taxon>Anura</taxon>
        <taxon>Neobatrachia</taxon>
        <taxon>Ranoidea</taxon>
        <taxon>Ranidae</taxon>
        <taxon>Staurois</taxon>
    </lineage>
</organism>
<gene>
    <name evidence="1" type="ORF">SPARVUS_LOCUS7072044</name>
</gene>
<protein>
    <submittedName>
        <fullName evidence="1">Uncharacterized protein</fullName>
    </submittedName>
</protein>